<evidence type="ECO:0000256" key="3">
    <source>
        <dbReference type="ARBA" id="ARBA00022801"/>
    </source>
</evidence>
<protein>
    <submittedName>
        <fullName evidence="9">Exodeoxyribonuclease III</fullName>
    </submittedName>
</protein>
<dbReference type="NCBIfam" id="TIGR00195">
    <property type="entry name" value="exoDNase_III"/>
    <property type="match status" value="1"/>
</dbReference>
<keyword evidence="2 6" id="KW-0479">Metal-binding</keyword>
<evidence type="ECO:0000259" key="8">
    <source>
        <dbReference type="Pfam" id="PF03372"/>
    </source>
</evidence>
<comment type="cofactor">
    <cofactor evidence="6">
        <name>Mg(2+)</name>
        <dbReference type="ChEBI" id="CHEBI:18420"/>
    </cofactor>
    <cofactor evidence="6">
        <name>Mn(2+)</name>
        <dbReference type="ChEBI" id="CHEBI:29035"/>
    </cofactor>
    <text evidence="6">Probably binds two magnesium or manganese ions per subunit.</text>
</comment>
<evidence type="ECO:0000256" key="5">
    <source>
        <dbReference type="PIRSR" id="PIRSR604808-1"/>
    </source>
</evidence>
<dbReference type="PROSITE" id="PS00726">
    <property type="entry name" value="AP_NUCLEASE_F1_1"/>
    <property type="match status" value="1"/>
</dbReference>
<feature type="binding site" evidence="6">
    <location>
        <position position="246"/>
    </location>
    <ligand>
        <name>Mg(2+)</name>
        <dbReference type="ChEBI" id="CHEBI:18420"/>
        <label>1</label>
    </ligand>
</feature>
<dbReference type="Gene3D" id="3.60.10.10">
    <property type="entry name" value="Endonuclease/exonuclease/phosphatase"/>
    <property type="match status" value="1"/>
</dbReference>
<evidence type="ECO:0000313" key="10">
    <source>
        <dbReference type="Proteomes" id="UP000178446"/>
    </source>
</evidence>
<accession>A0A1F7XUW4</accession>
<feature type="binding site" evidence="6">
    <location>
        <position position="245"/>
    </location>
    <ligand>
        <name>Mg(2+)</name>
        <dbReference type="ChEBI" id="CHEBI:18420"/>
        <label>1</label>
    </ligand>
</feature>
<dbReference type="GO" id="GO:0006284">
    <property type="term" value="P:base-excision repair"/>
    <property type="evidence" value="ECO:0007669"/>
    <property type="project" value="TreeGrafter"/>
</dbReference>
<sequence>MKIISWNVNGIRSVYRKGFLDFLEKEDPDILCLQEIKAKNIPQSGNLFSSDILGNYYLAVNPAIKNGYSGVAIFSKEKPIRTSANLGLERFDNEGRILELEFPKFTLINLYMPHGARDKHNLEYKLESYDALTEKLKNLKTKKPILCGDFNVAHKAIDLANPSTNRNNIMFTSLERSRVDRLINLGFIDTFREFNKEGGNYSWWPYRLGLRERNIGWRIDYIYISEGLKSSLKDAFILKEVYGSDHCPIGVEITI</sequence>
<feature type="binding site" evidence="6">
    <location>
        <position position="35"/>
    </location>
    <ligand>
        <name>Mg(2+)</name>
        <dbReference type="ChEBI" id="CHEBI:18420"/>
        <label>1</label>
    </ligand>
</feature>
<reference evidence="9 10" key="1">
    <citation type="journal article" date="2016" name="Nat. Commun.">
        <title>Thousands of microbial genomes shed light on interconnected biogeochemical processes in an aquifer system.</title>
        <authorList>
            <person name="Anantharaman K."/>
            <person name="Brown C.T."/>
            <person name="Hug L.A."/>
            <person name="Sharon I."/>
            <person name="Castelle C.J."/>
            <person name="Probst A.J."/>
            <person name="Thomas B.C."/>
            <person name="Singh A."/>
            <person name="Wilkins M.J."/>
            <person name="Karaoz U."/>
            <person name="Brodie E.L."/>
            <person name="Williams K.H."/>
            <person name="Hubbard S.S."/>
            <person name="Banfield J.F."/>
        </authorList>
    </citation>
    <scope>NUCLEOTIDE SEQUENCE [LARGE SCALE GENOMIC DNA]</scope>
</reference>
<evidence type="ECO:0000256" key="1">
    <source>
        <dbReference type="ARBA" id="ARBA00007092"/>
    </source>
</evidence>
<feature type="site" description="Interaction with DNA substrate" evidence="7">
    <location>
        <position position="246"/>
    </location>
</feature>
<dbReference type="EMBL" id="MGGB01000058">
    <property type="protein sequence ID" value="OGM18055.1"/>
    <property type="molecule type" value="Genomic_DNA"/>
</dbReference>
<dbReference type="PROSITE" id="PS51435">
    <property type="entry name" value="AP_NUCLEASE_F1_4"/>
    <property type="match status" value="1"/>
</dbReference>
<feature type="binding site" evidence="6">
    <location>
        <position position="7"/>
    </location>
    <ligand>
        <name>Mg(2+)</name>
        <dbReference type="ChEBI" id="CHEBI:18420"/>
        <label>1</label>
    </ligand>
</feature>
<comment type="caution">
    <text evidence="9">The sequence shown here is derived from an EMBL/GenBank/DDBJ whole genome shotgun (WGS) entry which is preliminary data.</text>
</comment>
<dbReference type="PANTHER" id="PTHR22748">
    <property type="entry name" value="AP ENDONUCLEASE"/>
    <property type="match status" value="1"/>
</dbReference>
<feature type="active site" evidence="5">
    <location>
        <position position="111"/>
    </location>
</feature>
<feature type="site" description="Transition state stabilizer" evidence="7">
    <location>
        <position position="151"/>
    </location>
</feature>
<name>A0A1F7XUW4_9BACT</name>
<dbReference type="InterPro" id="IPR005135">
    <property type="entry name" value="Endo/exonuclease/phosphatase"/>
</dbReference>
<evidence type="ECO:0000256" key="2">
    <source>
        <dbReference type="ARBA" id="ARBA00022723"/>
    </source>
</evidence>
<dbReference type="Pfam" id="PF03372">
    <property type="entry name" value="Exo_endo_phos"/>
    <property type="match status" value="1"/>
</dbReference>
<keyword evidence="4 6" id="KW-0460">Magnesium</keyword>
<evidence type="ECO:0000256" key="4">
    <source>
        <dbReference type="ARBA" id="ARBA00022842"/>
    </source>
</evidence>
<evidence type="ECO:0000256" key="6">
    <source>
        <dbReference type="PIRSR" id="PIRSR604808-2"/>
    </source>
</evidence>
<dbReference type="GO" id="GO:0008081">
    <property type="term" value="F:phosphoric diester hydrolase activity"/>
    <property type="evidence" value="ECO:0007669"/>
    <property type="project" value="TreeGrafter"/>
</dbReference>
<keyword evidence="3" id="KW-0378">Hydrolase</keyword>
<evidence type="ECO:0000313" key="9">
    <source>
        <dbReference type="EMBL" id="OGM18055.1"/>
    </source>
</evidence>
<dbReference type="NCBIfam" id="TIGR00633">
    <property type="entry name" value="xth"/>
    <property type="match status" value="1"/>
</dbReference>
<feature type="domain" description="Endonuclease/exonuclease/phosphatase" evidence="8">
    <location>
        <begin position="4"/>
        <end position="246"/>
    </location>
</feature>
<feature type="binding site" evidence="6">
    <location>
        <position position="149"/>
    </location>
    <ligand>
        <name>Mg(2+)</name>
        <dbReference type="ChEBI" id="CHEBI:18420"/>
        <label>1</label>
    </ligand>
</feature>
<dbReference type="InterPro" id="IPR020847">
    <property type="entry name" value="AP_endonuclease_F1_BS"/>
</dbReference>
<dbReference type="GO" id="GO:0003906">
    <property type="term" value="F:DNA-(apurinic or apyrimidinic site) endonuclease activity"/>
    <property type="evidence" value="ECO:0007669"/>
    <property type="project" value="TreeGrafter"/>
</dbReference>
<dbReference type="SUPFAM" id="SSF56219">
    <property type="entry name" value="DNase I-like"/>
    <property type="match status" value="1"/>
</dbReference>
<organism evidence="9 10">
    <name type="scientific">Candidatus Woesebacteria bacterium RIFCSPHIGHO2_01_FULL_37_10</name>
    <dbReference type="NCBI Taxonomy" id="1802489"/>
    <lineage>
        <taxon>Bacteria</taxon>
        <taxon>Candidatus Woeseibacteriota</taxon>
    </lineage>
</organism>
<dbReference type="InterPro" id="IPR036691">
    <property type="entry name" value="Endo/exonu/phosph_ase_sf"/>
</dbReference>
<feature type="active site" description="Proton acceptor" evidence="5">
    <location>
        <position position="246"/>
    </location>
</feature>
<gene>
    <name evidence="9" type="ORF">A2685_03040</name>
</gene>
<dbReference type="GO" id="GO:0008311">
    <property type="term" value="F:double-stranded DNA 3'-5' DNA exonuclease activity"/>
    <property type="evidence" value="ECO:0007669"/>
    <property type="project" value="TreeGrafter"/>
</dbReference>
<proteinExistence type="inferred from homology"/>
<keyword evidence="6" id="KW-0464">Manganese</keyword>
<dbReference type="AlphaFoldDB" id="A0A1F7XUW4"/>
<dbReference type="GO" id="GO:0003677">
    <property type="term" value="F:DNA binding"/>
    <property type="evidence" value="ECO:0007669"/>
    <property type="project" value="InterPro"/>
</dbReference>
<feature type="active site" description="Proton donor/acceptor" evidence="5">
    <location>
        <position position="149"/>
    </location>
</feature>
<dbReference type="Proteomes" id="UP000178446">
    <property type="component" value="Unassembled WGS sequence"/>
</dbReference>
<comment type="similarity">
    <text evidence="1">Belongs to the DNA repair enzymes AP/ExoA family.</text>
</comment>
<feature type="binding site" evidence="6">
    <location>
        <position position="151"/>
    </location>
    <ligand>
        <name>Mg(2+)</name>
        <dbReference type="ChEBI" id="CHEBI:18420"/>
        <label>1</label>
    </ligand>
</feature>
<dbReference type="PANTHER" id="PTHR22748:SF6">
    <property type="entry name" value="DNA-(APURINIC OR APYRIMIDINIC SITE) ENDONUCLEASE"/>
    <property type="match status" value="1"/>
</dbReference>
<evidence type="ECO:0000256" key="7">
    <source>
        <dbReference type="PIRSR" id="PIRSR604808-3"/>
    </source>
</evidence>
<dbReference type="GO" id="GO:0046872">
    <property type="term" value="F:metal ion binding"/>
    <property type="evidence" value="ECO:0007669"/>
    <property type="project" value="UniProtKB-KW"/>
</dbReference>
<feature type="site" description="Important for catalytic activity" evidence="7">
    <location>
        <position position="220"/>
    </location>
</feature>
<dbReference type="InterPro" id="IPR004808">
    <property type="entry name" value="AP_endonuc_1"/>
</dbReference>